<proteinExistence type="predicted"/>
<gene>
    <name evidence="1" type="ORF">BKG82_12120</name>
</gene>
<dbReference type="NCBIfam" id="NF033179">
    <property type="entry name" value="TnsA_like_Actin"/>
    <property type="match status" value="1"/>
</dbReference>
<comment type="caution">
    <text evidence="1">The sequence shown here is derived from an EMBL/GenBank/DDBJ whole genome shotgun (WGS) entry which is preliminary data.</text>
</comment>
<organism evidence="1 2">
    <name type="scientific">Mycobacteroides chelonae</name>
    <name type="common">Mycobacterium chelonae</name>
    <dbReference type="NCBI Taxonomy" id="1774"/>
    <lineage>
        <taxon>Bacteria</taxon>
        <taxon>Bacillati</taxon>
        <taxon>Actinomycetota</taxon>
        <taxon>Actinomycetes</taxon>
        <taxon>Mycobacteriales</taxon>
        <taxon>Mycobacteriaceae</taxon>
        <taxon>Mycobacteroides</taxon>
    </lineage>
</organism>
<accession>A0A1S1LQY6</accession>
<name>A0A1S1LQY6_MYCCH</name>
<dbReference type="EMBL" id="MLIQ01000013">
    <property type="protein sequence ID" value="OHU58319.1"/>
    <property type="molecule type" value="Genomic_DNA"/>
</dbReference>
<dbReference type="AlphaFoldDB" id="A0A1S1LQY6"/>
<dbReference type="Proteomes" id="UP000180043">
    <property type="component" value="Unassembled WGS sequence"/>
</dbReference>
<evidence type="ECO:0000313" key="2">
    <source>
        <dbReference type="Proteomes" id="UP000180043"/>
    </source>
</evidence>
<protein>
    <submittedName>
        <fullName evidence="1">Transposase</fullName>
    </submittedName>
</protein>
<reference evidence="1 2" key="1">
    <citation type="submission" date="2016-10" db="EMBL/GenBank/DDBJ databases">
        <title>Evaluation of Human, Veterinary and Environmental Mycobacterium chelonae Isolates by Core Genome Phylogenomic Analysis, Targeted Gene Comparison, and Anti-microbial Susceptibility Patterns: A Tale of Mistaken Identities.</title>
        <authorList>
            <person name="Fogelson S.B."/>
            <person name="Camus A.C."/>
            <person name="Lorenz W."/>
            <person name="Vasireddy R."/>
            <person name="Vasireddy S."/>
            <person name="Smith T."/>
            <person name="Brown-Elliott B.A."/>
            <person name="Wallace R.J.Jr."/>
            <person name="Hasan N.A."/>
            <person name="Reischl U."/>
            <person name="Sanchez S."/>
        </authorList>
    </citation>
    <scope>NUCLEOTIDE SEQUENCE [LARGE SCALE GENOMIC DNA]</scope>
    <source>
        <strain evidence="1 2">15515</strain>
    </source>
</reference>
<evidence type="ECO:0000313" key="1">
    <source>
        <dbReference type="EMBL" id="OHU58319.1"/>
    </source>
</evidence>
<sequence>MVAARALETTDRDLGSIEPEGVVVKFRSGFTGSEVRRPWPGVSAQDLRAAAPWRTFRWYKGQKHYSGTYWSATCGGHVIYESRLELARLLLADFDLAVSWIVPQPVLLETTVAGTRCRHIPDFLLITTDGPVVVDVKPARQAAKPLVASTFEWTRAVVESRGWRYEVWHDADPVNLANVRFLAGYRHPQYVDTQIVDALSGNEIAGMTVGEAIDSEQRWPSAMVRAALMHMLWRQRFTVDLMKPLSRAHVLESAA</sequence>
<dbReference type="InterPro" id="IPR048000">
    <property type="entry name" value="TnsA-like"/>
</dbReference>